<evidence type="ECO:0000256" key="10">
    <source>
        <dbReference type="ARBA" id="ARBA00023136"/>
    </source>
</evidence>
<keyword evidence="7" id="KW-0630">Potassium</keyword>
<evidence type="ECO:0000313" key="14">
    <source>
        <dbReference type="EMBL" id="MEO1782986.1"/>
    </source>
</evidence>
<feature type="transmembrane region" description="Helical" evidence="13">
    <location>
        <begin position="106"/>
        <end position="128"/>
    </location>
</feature>
<evidence type="ECO:0000256" key="2">
    <source>
        <dbReference type="ARBA" id="ARBA00006920"/>
    </source>
</evidence>
<evidence type="ECO:0000256" key="9">
    <source>
        <dbReference type="ARBA" id="ARBA00023065"/>
    </source>
</evidence>
<protein>
    <recommendedName>
        <fullName evidence="16">DUF1211 domain-containing protein</fullName>
    </recommendedName>
</protein>
<comment type="subcellular location">
    <subcellularLocation>
        <location evidence="1">Membrane</location>
        <topology evidence="1">Multi-pass membrane protein</topology>
    </subcellularLocation>
</comment>
<feature type="transmembrane region" description="Helical" evidence="13">
    <location>
        <begin position="49"/>
        <end position="68"/>
    </location>
</feature>
<dbReference type="Proteomes" id="UP001429357">
    <property type="component" value="Unassembled WGS sequence"/>
</dbReference>
<comment type="caution">
    <text evidence="14">The sequence shown here is derived from an EMBL/GenBank/DDBJ whole genome shotgun (WGS) entry which is preliminary data.</text>
</comment>
<evidence type="ECO:0000256" key="5">
    <source>
        <dbReference type="ARBA" id="ARBA00022692"/>
    </source>
</evidence>
<keyword evidence="5 13" id="KW-0812">Transmembrane</keyword>
<keyword evidence="11" id="KW-0407">Ion channel</keyword>
<evidence type="ECO:0000256" key="4">
    <source>
        <dbReference type="ARBA" id="ARBA00022538"/>
    </source>
</evidence>
<feature type="transmembrane region" description="Helical" evidence="13">
    <location>
        <begin position="207"/>
        <end position="225"/>
    </location>
</feature>
<keyword evidence="10 13" id="KW-0472">Membrane</keyword>
<keyword evidence="9" id="KW-0406">Ion transport</keyword>
<organism evidence="14 15">
    <name type="scientific">Enterococcus diestrammenae</name>
    <dbReference type="NCBI Taxonomy" id="1155073"/>
    <lineage>
        <taxon>Bacteria</taxon>
        <taxon>Bacillati</taxon>
        <taxon>Bacillota</taxon>
        <taxon>Bacilli</taxon>
        <taxon>Lactobacillales</taxon>
        <taxon>Enterococcaceae</taxon>
        <taxon>Enterococcus</taxon>
    </lineage>
</organism>
<evidence type="ECO:0000256" key="6">
    <source>
        <dbReference type="ARBA" id="ARBA00022826"/>
    </source>
</evidence>
<proteinExistence type="inferred from homology"/>
<dbReference type="EMBL" id="MAEI02000001">
    <property type="protein sequence ID" value="MEO1782986.1"/>
    <property type="molecule type" value="Genomic_DNA"/>
</dbReference>
<evidence type="ECO:0008006" key="16">
    <source>
        <dbReference type="Google" id="ProtNLM"/>
    </source>
</evidence>
<sequence length="248" mass="28910">MKKPRARVDREVLSLGDQAKQEEIQAEFLKIRDTEEGRLKEHLETFNDGVIAIIITIMVLEVPLPTAADTSYGTFLRSIFVFLISFFIVANFWYQHHRTFGMIKKASRSILLTNFLFLALLSIIPLMTKWIMQEPDSFAIANYGVVYFVVSITELLMYRFAFTNLLGKSDAAFHFSNRMTLMRIWGQLLLNVLLILLALKWPSVTMILYLSLPIINFFFPNQLNLRRQKKVRVRAALKQEKEKQQKLE</sequence>
<evidence type="ECO:0000256" key="7">
    <source>
        <dbReference type="ARBA" id="ARBA00022958"/>
    </source>
</evidence>
<keyword evidence="15" id="KW-1185">Reference proteome</keyword>
<feature type="transmembrane region" description="Helical" evidence="13">
    <location>
        <begin position="140"/>
        <end position="161"/>
    </location>
</feature>
<evidence type="ECO:0000256" key="3">
    <source>
        <dbReference type="ARBA" id="ARBA00022448"/>
    </source>
</evidence>
<dbReference type="RefSeq" id="WP_161870332.1">
    <property type="nucleotide sequence ID" value="NZ_JAQFAM010000001.1"/>
</dbReference>
<comment type="catalytic activity">
    <reaction evidence="12">
        <text>K(+)(in) = K(+)(out)</text>
        <dbReference type="Rhea" id="RHEA:29463"/>
        <dbReference type="ChEBI" id="CHEBI:29103"/>
    </reaction>
</comment>
<evidence type="ECO:0000256" key="11">
    <source>
        <dbReference type="ARBA" id="ARBA00023303"/>
    </source>
</evidence>
<dbReference type="PANTHER" id="PTHR31462">
    <property type="entry name" value="ENDOSOMAL/LYSOSOMAL POTASSIUM CHANNEL TMEM175"/>
    <property type="match status" value="1"/>
</dbReference>
<evidence type="ECO:0000256" key="1">
    <source>
        <dbReference type="ARBA" id="ARBA00004141"/>
    </source>
</evidence>
<reference evidence="14" key="2">
    <citation type="submission" date="2024-02" db="EMBL/GenBank/DDBJ databases">
        <title>The Genome Sequence of Enterococcus diestrammenae JM9A.</title>
        <authorList>
            <person name="Earl A."/>
            <person name="Manson A."/>
            <person name="Gilmore M."/>
            <person name="Sanders J."/>
            <person name="Shea T."/>
            <person name="Howe W."/>
            <person name="Livny J."/>
            <person name="Cuomo C."/>
            <person name="Neafsey D."/>
            <person name="Birren B."/>
        </authorList>
    </citation>
    <scope>NUCLEOTIDE SEQUENCE</scope>
    <source>
        <strain evidence="14">JM9A</strain>
    </source>
</reference>
<dbReference type="Pfam" id="PF06736">
    <property type="entry name" value="TMEM175"/>
    <property type="match status" value="1"/>
</dbReference>
<gene>
    <name evidence="14" type="ORF">BAU18_002604</name>
</gene>
<evidence type="ECO:0000313" key="15">
    <source>
        <dbReference type="Proteomes" id="UP001429357"/>
    </source>
</evidence>
<name>A0ABV0F4J4_9ENTE</name>
<keyword evidence="6" id="KW-0631">Potassium channel</keyword>
<dbReference type="InterPro" id="IPR010617">
    <property type="entry name" value="TMEM175-like"/>
</dbReference>
<reference evidence="14" key="1">
    <citation type="submission" date="2016-06" db="EMBL/GenBank/DDBJ databases">
        <authorList>
            <person name="Van Tyne D."/>
        </authorList>
    </citation>
    <scope>NUCLEOTIDE SEQUENCE</scope>
    <source>
        <strain evidence="14">JM9A</strain>
    </source>
</reference>
<keyword evidence="4" id="KW-0633">Potassium transport</keyword>
<feature type="transmembrane region" description="Helical" evidence="13">
    <location>
        <begin position="74"/>
        <end position="94"/>
    </location>
</feature>
<evidence type="ECO:0000256" key="8">
    <source>
        <dbReference type="ARBA" id="ARBA00022989"/>
    </source>
</evidence>
<comment type="similarity">
    <text evidence="2">Belongs to the TMEM175 family.</text>
</comment>
<keyword evidence="8 13" id="KW-1133">Transmembrane helix</keyword>
<feature type="transmembrane region" description="Helical" evidence="13">
    <location>
        <begin position="182"/>
        <end position="201"/>
    </location>
</feature>
<accession>A0ABV0F4J4</accession>
<evidence type="ECO:0000256" key="13">
    <source>
        <dbReference type="SAM" id="Phobius"/>
    </source>
</evidence>
<keyword evidence="3" id="KW-0813">Transport</keyword>
<evidence type="ECO:0000256" key="12">
    <source>
        <dbReference type="ARBA" id="ARBA00034430"/>
    </source>
</evidence>
<dbReference type="PANTHER" id="PTHR31462:SF5">
    <property type="entry name" value="ENDOSOMAL_LYSOSOMAL PROTON CHANNEL TMEM175"/>
    <property type="match status" value="1"/>
</dbReference>